<feature type="region of interest" description="Disordered" evidence="1">
    <location>
        <begin position="110"/>
        <end position="136"/>
    </location>
</feature>
<evidence type="ECO:0000313" key="5">
    <source>
        <dbReference type="Proteomes" id="UP000233551"/>
    </source>
</evidence>
<gene>
    <name evidence="2" type="ORF">CDL15_Pgr000363</name>
    <name evidence="3" type="ORF">CRG98_046840</name>
</gene>
<reference evidence="4" key="1">
    <citation type="journal article" date="2017" name="Plant J.">
        <title>The pomegranate (Punica granatum L.) genome and the genomics of punicalagin biosynthesis.</title>
        <authorList>
            <person name="Qin G."/>
            <person name="Xu C."/>
            <person name="Ming R."/>
            <person name="Tang H."/>
            <person name="Guyot R."/>
            <person name="Kramer E.M."/>
            <person name="Hu Y."/>
            <person name="Yi X."/>
            <person name="Qi Y."/>
            <person name="Xu X."/>
            <person name="Gao Z."/>
            <person name="Pan H."/>
            <person name="Jian J."/>
            <person name="Tian Y."/>
            <person name="Yue Z."/>
            <person name="Xu Y."/>
        </authorList>
    </citation>
    <scope>NUCLEOTIDE SEQUENCE [LARGE SCALE GENOMIC DNA]</scope>
    <source>
        <strain evidence="4">cv. Dabenzi</strain>
    </source>
</reference>
<comment type="caution">
    <text evidence="2">The sequence shown here is derived from an EMBL/GenBank/DDBJ whole genome shotgun (WGS) entry which is preliminary data.</text>
</comment>
<dbReference type="EMBL" id="PGOL01007338">
    <property type="protein sequence ID" value="PKI32766.1"/>
    <property type="molecule type" value="Genomic_DNA"/>
</dbReference>
<proteinExistence type="predicted"/>
<name>A0A218XTG3_PUNGR</name>
<sequence length="172" mass="20366">MKVRFFQMTPYDGKSDPNDHICRHIILLLGRTFDERVKCLLFLKTLTGGSRATREKYKDVNYLFSMEQRQGEVLRAWYEHFLGMNTSLEGLQRYQRSPCMKPYLDSKRMQAGRFQEGPHRTLRSRPRRPLCEGQEIHDLKESLAAEKKCNDRLGEKRKDPSKDKRCQGKRPE</sequence>
<dbReference type="Proteomes" id="UP000197138">
    <property type="component" value="Unassembled WGS sequence"/>
</dbReference>
<dbReference type="AlphaFoldDB" id="A0A218XTG3"/>
<organism evidence="2 4">
    <name type="scientific">Punica granatum</name>
    <name type="common">Pomegranate</name>
    <dbReference type="NCBI Taxonomy" id="22663"/>
    <lineage>
        <taxon>Eukaryota</taxon>
        <taxon>Viridiplantae</taxon>
        <taxon>Streptophyta</taxon>
        <taxon>Embryophyta</taxon>
        <taxon>Tracheophyta</taxon>
        <taxon>Spermatophyta</taxon>
        <taxon>Magnoliopsida</taxon>
        <taxon>eudicotyledons</taxon>
        <taxon>Gunneridae</taxon>
        <taxon>Pentapetalae</taxon>
        <taxon>rosids</taxon>
        <taxon>malvids</taxon>
        <taxon>Myrtales</taxon>
        <taxon>Lythraceae</taxon>
        <taxon>Punica</taxon>
    </lineage>
</organism>
<dbReference type="EMBL" id="MTKT01000801">
    <property type="protein sequence ID" value="OWM87946.1"/>
    <property type="molecule type" value="Genomic_DNA"/>
</dbReference>
<evidence type="ECO:0000313" key="2">
    <source>
        <dbReference type="EMBL" id="OWM87946.1"/>
    </source>
</evidence>
<reference evidence="3 5" key="3">
    <citation type="submission" date="2017-11" db="EMBL/GenBank/DDBJ databases">
        <title>De-novo sequencing of pomegranate (Punica granatum L.) genome.</title>
        <authorList>
            <person name="Akparov Z."/>
            <person name="Amiraslanov A."/>
            <person name="Hajiyeva S."/>
            <person name="Abbasov M."/>
            <person name="Kaur K."/>
            <person name="Hamwieh A."/>
            <person name="Solovyev V."/>
            <person name="Salamov A."/>
            <person name="Braich B."/>
            <person name="Kosarev P."/>
            <person name="Mahmoud A."/>
            <person name="Hajiyev E."/>
            <person name="Babayeva S."/>
            <person name="Izzatullayeva V."/>
            <person name="Mammadov A."/>
            <person name="Mammadov A."/>
            <person name="Sharifova S."/>
            <person name="Ojaghi J."/>
            <person name="Eynullazada K."/>
            <person name="Bayramov B."/>
            <person name="Abdulazimova A."/>
            <person name="Shahmuradov I."/>
        </authorList>
    </citation>
    <scope>NUCLEOTIDE SEQUENCE [LARGE SCALE GENOMIC DNA]</scope>
    <source>
        <strain evidence="3">AG2017</strain>
        <strain evidence="5">cv. AG2017</strain>
        <tissue evidence="3">Leaf</tissue>
    </source>
</reference>
<feature type="region of interest" description="Disordered" evidence="1">
    <location>
        <begin position="151"/>
        <end position="172"/>
    </location>
</feature>
<reference evidence="2" key="2">
    <citation type="submission" date="2017-06" db="EMBL/GenBank/DDBJ databases">
        <title>The pomegranate genome and the genomics of punicalagin biosynthesis.</title>
        <authorList>
            <person name="Xu C."/>
        </authorList>
    </citation>
    <scope>NUCLEOTIDE SEQUENCE [LARGE SCALE GENOMIC DNA]</scope>
    <source>
        <tissue evidence="2">Fresh leaf</tissue>
    </source>
</reference>
<evidence type="ECO:0000313" key="3">
    <source>
        <dbReference type="EMBL" id="PKI32766.1"/>
    </source>
</evidence>
<dbReference type="Proteomes" id="UP000233551">
    <property type="component" value="Unassembled WGS sequence"/>
</dbReference>
<accession>A0A218XTG3</accession>
<protein>
    <submittedName>
        <fullName evidence="2">Uncharacterized protein</fullName>
    </submittedName>
</protein>
<evidence type="ECO:0000313" key="4">
    <source>
        <dbReference type="Proteomes" id="UP000197138"/>
    </source>
</evidence>
<evidence type="ECO:0000256" key="1">
    <source>
        <dbReference type="SAM" id="MobiDB-lite"/>
    </source>
</evidence>
<keyword evidence="5" id="KW-1185">Reference proteome</keyword>